<dbReference type="InterPro" id="IPR029068">
    <property type="entry name" value="Glyas_Bleomycin-R_OHBP_Dase"/>
</dbReference>
<evidence type="ECO:0000259" key="4">
    <source>
        <dbReference type="PROSITE" id="PS51819"/>
    </source>
</evidence>
<evidence type="ECO:0000313" key="5">
    <source>
        <dbReference type="EMBL" id="BAQ47481.1"/>
    </source>
</evidence>
<dbReference type="GO" id="GO:0046677">
    <property type="term" value="P:response to antibiotic"/>
    <property type="evidence" value="ECO:0007669"/>
    <property type="project" value="UniProtKB-KW"/>
</dbReference>
<dbReference type="Proteomes" id="UP000061432">
    <property type="component" value="Chromosome"/>
</dbReference>
<protein>
    <recommendedName>
        <fullName evidence="2">Bleomycin resistance protein</fullName>
    </recommendedName>
</protein>
<dbReference type="InterPro" id="IPR037523">
    <property type="entry name" value="VOC_core"/>
</dbReference>
<evidence type="ECO:0000313" key="6">
    <source>
        <dbReference type="Proteomes" id="UP000061432"/>
    </source>
</evidence>
<dbReference type="PATRIC" id="fig|270351.10.peg.4343"/>
<evidence type="ECO:0000256" key="3">
    <source>
        <dbReference type="ARBA" id="ARBA00023251"/>
    </source>
</evidence>
<dbReference type="STRING" id="270351.Maq22A_c22500"/>
<proteinExistence type="inferred from homology"/>
<name>A0A0C6F482_9HYPH</name>
<keyword evidence="3" id="KW-0046">Antibiotic resistance</keyword>
<accession>A0A0C6F482</accession>
<dbReference type="EMBL" id="AP014704">
    <property type="protein sequence ID" value="BAQ47481.1"/>
    <property type="molecule type" value="Genomic_DNA"/>
</dbReference>
<dbReference type="InterPro" id="IPR004360">
    <property type="entry name" value="Glyas_Fos-R_dOase_dom"/>
</dbReference>
<feature type="domain" description="VOC" evidence="4">
    <location>
        <begin position="13"/>
        <end position="144"/>
    </location>
</feature>
<evidence type="ECO:0000256" key="2">
    <source>
        <dbReference type="ARBA" id="ARBA00021572"/>
    </source>
</evidence>
<dbReference type="InterPro" id="IPR000335">
    <property type="entry name" value="Bleomycin-R"/>
</dbReference>
<gene>
    <name evidence="5" type="primary">gloA</name>
    <name evidence="5" type="ORF">Maq22A_c22500</name>
</gene>
<comment type="similarity">
    <text evidence="1">Belongs to the bleomycin resistance protein family.</text>
</comment>
<organism evidence="5 6">
    <name type="scientific">Methylobacterium aquaticum</name>
    <dbReference type="NCBI Taxonomy" id="270351"/>
    <lineage>
        <taxon>Bacteria</taxon>
        <taxon>Pseudomonadati</taxon>
        <taxon>Pseudomonadota</taxon>
        <taxon>Alphaproteobacteria</taxon>
        <taxon>Hyphomicrobiales</taxon>
        <taxon>Methylobacteriaceae</taxon>
        <taxon>Methylobacterium</taxon>
    </lineage>
</organism>
<reference evidence="6" key="2">
    <citation type="submission" date="2015-01" db="EMBL/GenBank/DDBJ databases">
        <title>Complete genome sequence of Methylobacterium aquaticum strain 22A.</title>
        <authorList>
            <person name="Tani A."/>
            <person name="Ogura Y."/>
            <person name="Hayashi T."/>
        </authorList>
    </citation>
    <scope>NUCLEOTIDE SEQUENCE [LARGE SCALE GENOMIC DNA]</scope>
    <source>
        <strain evidence="6">MA-22A</strain>
    </source>
</reference>
<dbReference type="Gene3D" id="3.10.180.10">
    <property type="entry name" value="2,3-Dihydroxybiphenyl 1,2-Dioxygenase, domain 1"/>
    <property type="match status" value="1"/>
</dbReference>
<dbReference type="SUPFAM" id="SSF54593">
    <property type="entry name" value="Glyoxalase/Bleomycin resistance protein/Dihydroxybiphenyl dioxygenase"/>
    <property type="match status" value="1"/>
</dbReference>
<dbReference type="KEGG" id="maqu:Maq22A_c22500"/>
<dbReference type="Pfam" id="PF00903">
    <property type="entry name" value="Glyoxalase"/>
    <property type="match status" value="1"/>
</dbReference>
<evidence type="ECO:0000256" key="1">
    <source>
        <dbReference type="ARBA" id="ARBA00011051"/>
    </source>
</evidence>
<dbReference type="CDD" id="cd08349">
    <property type="entry name" value="BLMA_like"/>
    <property type="match status" value="1"/>
</dbReference>
<dbReference type="AlphaFoldDB" id="A0A0C6F482"/>
<reference evidence="5 6" key="1">
    <citation type="journal article" date="2015" name="Genome Announc.">
        <title>Complete Genome Sequence of Methylobacterium aquaticum Strain 22A, Isolated from Racomitrium japonicum Moss.</title>
        <authorList>
            <person name="Tani A."/>
            <person name="Ogura Y."/>
            <person name="Hayashi T."/>
            <person name="Kimbara K."/>
        </authorList>
    </citation>
    <scope>NUCLEOTIDE SEQUENCE [LARGE SCALE GENOMIC DNA]</scope>
    <source>
        <strain evidence="5 6">MA-22A</strain>
    </source>
</reference>
<dbReference type="PROSITE" id="PS51819">
    <property type="entry name" value="VOC"/>
    <property type="match status" value="1"/>
</dbReference>
<sequence>MAGRGWDTDMAFTFARLTPELLITDLAASLRFWVDLIGFRIAYDRPEDGFAYLDLDGAQVMLETRHPASRQWETGSLEAPLGRGINFEIGVPAVEPILDRLEAAGWPLFMAVEDKWYRAGAIEVGQSQFLVQDPDGYLLRLAARLGERPASGRAP</sequence>